<dbReference type="STRING" id="765440.A0A0C3CL99"/>
<name>A0A0C3CL99_PILCF</name>
<dbReference type="Pfam" id="PF13432">
    <property type="entry name" value="TPR_16"/>
    <property type="match status" value="1"/>
</dbReference>
<sequence length="521" mass="56388">MERSDSAGSSGEGGALTTESGLTALSGTSGGHSTSSGSQPVTTGLIDSQPEPVKETSEGEETNGELPVLSSPPPEDAEPELPDPFLVDDSEEPLSDEDLGGNDNATPVDEMPLAQPTTPITPASLAPDVNKAVPPPPPPDTDDDSDDAPDLYLPGLVIPAMFLPIPNTDPLTTLVSKYIIQPEQRPVRDLTGDWQQYDFHTLVMTNSWRALARMARDRIVTTNPEDLNLILGLWYLRLSSLARLRLYNQTSAEITSLFTVLHSVAPHSAREWLFDRLLPFELEVMYARVKYWAGDHMGYLDALNTLLKKCRGKGRAAKGDETNRAMWRERGARVCLIMASQLVEMKDFAAAVHLLEPLTNQGPGVSTAALRSATARIYLQAGYLAKATQHFVAVEADPEASQEVKDMNAALLASAQGDWPRASELLKGLLVADSENYVAVNNLSVALLSQGKLKEGIEVLETALRTSPSTVVVAESFLFNISTLYELRSATAVDKKRALLIEVAKWSGDGLKTTCLKMPAN</sequence>
<feature type="compositionally biased region" description="Acidic residues" evidence="1">
    <location>
        <begin position="140"/>
        <end position="149"/>
    </location>
</feature>
<gene>
    <name evidence="2" type="ORF">PILCRDRAFT_59967</name>
</gene>
<dbReference type="SUPFAM" id="SSF48452">
    <property type="entry name" value="TPR-like"/>
    <property type="match status" value="1"/>
</dbReference>
<protein>
    <submittedName>
        <fullName evidence="2">Uncharacterized protein</fullName>
    </submittedName>
</protein>
<accession>A0A0C3CL99</accession>
<feature type="compositionally biased region" description="Low complexity" evidence="1">
    <location>
        <begin position="15"/>
        <end position="38"/>
    </location>
</feature>
<dbReference type="AlphaFoldDB" id="A0A0C3CL99"/>
<proteinExistence type="predicted"/>
<dbReference type="Proteomes" id="UP000054166">
    <property type="component" value="Unassembled WGS sequence"/>
</dbReference>
<evidence type="ECO:0000256" key="1">
    <source>
        <dbReference type="SAM" id="MobiDB-lite"/>
    </source>
</evidence>
<dbReference type="HOGENOM" id="CLU_028756_1_0_1"/>
<keyword evidence="3" id="KW-1185">Reference proteome</keyword>
<dbReference type="GO" id="GO:0005794">
    <property type="term" value="C:Golgi apparatus"/>
    <property type="evidence" value="ECO:0007669"/>
    <property type="project" value="TreeGrafter"/>
</dbReference>
<dbReference type="Gene3D" id="1.25.40.10">
    <property type="entry name" value="Tetratricopeptide repeat domain"/>
    <property type="match status" value="1"/>
</dbReference>
<evidence type="ECO:0000313" key="2">
    <source>
        <dbReference type="EMBL" id="KIM90432.1"/>
    </source>
</evidence>
<dbReference type="OrthoDB" id="428342at2759"/>
<reference evidence="3" key="2">
    <citation type="submission" date="2015-01" db="EMBL/GenBank/DDBJ databases">
        <title>Evolutionary Origins and Diversification of the Mycorrhizal Mutualists.</title>
        <authorList>
            <consortium name="DOE Joint Genome Institute"/>
            <consortium name="Mycorrhizal Genomics Consortium"/>
            <person name="Kohler A."/>
            <person name="Kuo A."/>
            <person name="Nagy L.G."/>
            <person name="Floudas D."/>
            <person name="Copeland A."/>
            <person name="Barry K.W."/>
            <person name="Cichocki N."/>
            <person name="Veneault-Fourrey C."/>
            <person name="LaButti K."/>
            <person name="Lindquist E.A."/>
            <person name="Lipzen A."/>
            <person name="Lundell T."/>
            <person name="Morin E."/>
            <person name="Murat C."/>
            <person name="Riley R."/>
            <person name="Ohm R."/>
            <person name="Sun H."/>
            <person name="Tunlid A."/>
            <person name="Henrissat B."/>
            <person name="Grigoriev I.V."/>
            <person name="Hibbett D.S."/>
            <person name="Martin F."/>
        </authorList>
    </citation>
    <scope>NUCLEOTIDE SEQUENCE [LARGE SCALE GENOMIC DNA]</scope>
    <source>
        <strain evidence="3">F 1598</strain>
    </source>
</reference>
<feature type="compositionally biased region" description="Acidic residues" evidence="1">
    <location>
        <begin position="75"/>
        <end position="100"/>
    </location>
</feature>
<dbReference type="EMBL" id="KN832973">
    <property type="protein sequence ID" value="KIM90432.1"/>
    <property type="molecule type" value="Genomic_DNA"/>
</dbReference>
<dbReference type="GO" id="GO:0030008">
    <property type="term" value="C:TRAPP complex"/>
    <property type="evidence" value="ECO:0007669"/>
    <property type="project" value="TreeGrafter"/>
</dbReference>
<dbReference type="InParanoid" id="A0A0C3CL99"/>
<evidence type="ECO:0000313" key="3">
    <source>
        <dbReference type="Proteomes" id="UP000054166"/>
    </source>
</evidence>
<reference evidence="2 3" key="1">
    <citation type="submission" date="2014-04" db="EMBL/GenBank/DDBJ databases">
        <authorList>
            <consortium name="DOE Joint Genome Institute"/>
            <person name="Kuo A."/>
            <person name="Tarkka M."/>
            <person name="Buscot F."/>
            <person name="Kohler A."/>
            <person name="Nagy L.G."/>
            <person name="Floudas D."/>
            <person name="Copeland A."/>
            <person name="Barry K.W."/>
            <person name="Cichocki N."/>
            <person name="Veneault-Fourrey C."/>
            <person name="LaButti K."/>
            <person name="Lindquist E.A."/>
            <person name="Lipzen A."/>
            <person name="Lundell T."/>
            <person name="Morin E."/>
            <person name="Murat C."/>
            <person name="Sun H."/>
            <person name="Tunlid A."/>
            <person name="Henrissat B."/>
            <person name="Grigoriev I.V."/>
            <person name="Hibbett D.S."/>
            <person name="Martin F."/>
            <person name="Nordberg H.P."/>
            <person name="Cantor M.N."/>
            <person name="Hua S.X."/>
        </authorList>
    </citation>
    <scope>NUCLEOTIDE SEQUENCE [LARGE SCALE GENOMIC DNA]</scope>
    <source>
        <strain evidence="2 3">F 1598</strain>
    </source>
</reference>
<dbReference type="PANTHER" id="PTHR21581">
    <property type="entry name" value="D-ALANYL-D-ALANINE CARBOXYPEPTIDASE"/>
    <property type="match status" value="1"/>
</dbReference>
<dbReference type="PANTHER" id="PTHR21581:SF6">
    <property type="entry name" value="TRAFFICKING PROTEIN PARTICLE COMPLEX SUBUNIT 12"/>
    <property type="match status" value="1"/>
</dbReference>
<feature type="region of interest" description="Disordered" evidence="1">
    <location>
        <begin position="1"/>
        <end position="149"/>
    </location>
</feature>
<dbReference type="InterPro" id="IPR011990">
    <property type="entry name" value="TPR-like_helical_dom_sf"/>
</dbReference>
<organism evidence="2 3">
    <name type="scientific">Piloderma croceum (strain F 1598)</name>
    <dbReference type="NCBI Taxonomy" id="765440"/>
    <lineage>
        <taxon>Eukaryota</taxon>
        <taxon>Fungi</taxon>
        <taxon>Dikarya</taxon>
        <taxon>Basidiomycota</taxon>
        <taxon>Agaricomycotina</taxon>
        <taxon>Agaricomycetes</taxon>
        <taxon>Agaricomycetidae</taxon>
        <taxon>Atheliales</taxon>
        <taxon>Atheliaceae</taxon>
        <taxon>Piloderma</taxon>
    </lineage>
</organism>